<dbReference type="CDD" id="cd08952">
    <property type="entry name" value="KR_1_SDR_x"/>
    <property type="match status" value="1"/>
</dbReference>
<dbReference type="InterPro" id="IPR006162">
    <property type="entry name" value="Ppantetheine_attach_site"/>
</dbReference>
<keyword evidence="3" id="KW-0597">Phosphoprotein</keyword>
<dbReference type="InterPro" id="IPR014030">
    <property type="entry name" value="Ketoacyl_synth_N"/>
</dbReference>
<sequence>MASASNEEKLRDYLKLVTADLQQTRRRLQAVEAKGQEPVAIVGMACRYPGGVDSPEDLWQLVSSGEDGITAFPTDRGWDLDGLYDPDPDHPGTSYVREGGFVHQAGGFDAEFFGIPPREALAMDPQQRLFLESSWEAFERAGIDPTTVKGSRTGVFVGAGNPGYLGGGTGTPPQEVEGYTLTGNVNSVISGRVAYTFGLEGPAVTVDTACSSSLVAIHWAAQALRGEECTMALAGGVTVMPNPWLFQEFSRQRGLARDGRVKAFSAAADGTVWGEGVGVLVLERLSDARRNGHRVLGLVSGSAINQDGASSGLTAPNGPSQQRVIEAALAGARLTPLDVDAVEAHGTGTALGDPIEAQALLATYGQGRSAENPLLLGSVKTNIGHTAAAAGVAGVIKMVMAMRHGTLPQTLHAEEPTPEVDWSPGTVRLLTENTPWPAADRPRRAGVSSFGISGTNAHVIVEGAPAEEEPTPAAAPETPAAPARGPLPWALSGRSAAAVRAQAAKLLDHLAAAPADPADLGTSLLTTRAALDHRALILAEDLAQGTEALRALAEGTPHPSVTEGTARPGKLAFLFSGQGAQRLGMGRELYAVQPVFAAAFDEVCAGFGADFRERVFAAEGGELDRTGLTQPALFAVEVALFRLVESFGLTPDFLAGHSIGELAAAHVAGVLSLEDACTLVAARGRLMEALPEGGAMVSVRASEAEVRSRIGEFEGRVDIAAVNGPESVVLSGEEAAVLELADVLAESGHKTKRLRVSHAFHSPLMEPMLEEFRRVASELTYDTPSIPVVSNLTGELVRAFDAAYWVEHVRHAVRFADGIALLSARGVTRFLELGPDGVLSAMAQECLPEDFTGLLVPLLRKDRPEAETFLAALAEAWTRGAGPDWSPLFAGRPGRTVDLPTYAFQRRHYWLTPALGARDEAEEEFWRALDEEDIDSLVDALGIDAGRSLREALPEMASWLRRRRDPETRKALAALRAEPSAEDSETAAALRATLRELPEPEQLRTVLDLVRTQAAVVLGHSGKEAVDAGRAFKELGFDSLAAVNLRNRINNATGLRLPAAFAFDYPTPEAVAAHVRAEILGESTAASAVLPSAASDEPIAIVAMACRYPGGVRSPEDLWQLVDSGADVISGFPTDRGWDLDGLYHPDPDHPGTSYVREGGFLHDAAEFDPAFFGISPREALAMDPQQRLVLETAWEVFERAGIDPARVKGTPTGVFAGATQPGYFGGMTTMGEGAEGYSLTGNLTSVISGRIAYTFGLEGPAVTVDTACSSSLVAMHLAAQALRAGECRLALAAGVTVMPTPDLFVEFSRQRGLAKDGRAKAFSAEADGTAWSEGAGVLLLERLSDAERNGHQVLAVLRGSATNQDGASNGLMAPNGPSQQRVIRQALANARLSPSEVDAVEAHGTGTALGDPIEAQALLATYGQERDGDRPLLLGSLKSNIGHTSAAAGVAGVMKMVMAMRHGRLPRTLHAEQATPHVDWSSGSVALLTSAAPWPETGRPRRAGVSSFGVSGTNAHVIVEQAPEPAPVTAEAPREGEPLPWLLSARTPDALREQARRLRDFLTGTPGLPAAEVATALYTGRAQLDFRAAVLTDSEPDLLAALDALAEGSTDPATAQGTATPGPLAFLFSGQGAQRLGMGRELYAAQPVFAAAFDEVCAGFGADFRERVFAAEGGELDRTGLTQPALFAIEVALFRLVESFGVRADFLAGHSIGELAAAHVAGVLSLEDACTLVAARGRLMEALPAGGAMVSVRAAEVEVRSRIGEFEGRVDIAAVNGPESVVLSGEEAAVLELAEALAESGHKTKRLRVSHAFHSPLMEPMLEEFRRVASGLAYGSPSIPVVSNLTGELVTAFDAAYWVEHVRHAVRFADAIGFLAERGVRHFLELGPDGVLSAMAQECLPETFEGLLVPVLRKDRPEAAAFLAALGAAWTRGIALDWSPLLDGTARAAAELPTYPFQRQRYWLEAPVAAAGEQSEVDGQFWDAVEREDLESLADTLRLPSGDSGLRTVLPALSSWRRGSREQAVIDSWRYRITWKTLPAGDTPRLDGTWWIVVPSGASGAGTLAQEAAAALTAHGAVTVPVELDATGADRARWAAELAARQGESPTGVLSLLALDARPHSAHPGVSAALAGTAALAQALGDAELTAPLWNLTSGGVSTGPGDPAADSTGTQAQVWALGRVAALEYPDRWGGSVDLPPAPDERALARLVSVLAAGDGEDQLAVRASGVRARRLRTAPVPADRRPEPWTPTGTVLITGGTGALGSRLAEWLADRGAPRLVLTSRRGAEAPGARELAARIEEKGTAVTLAACDVSDREQLTGLLKEITAEQPLTAVVHAAGVSDNGFMDEVTGEHLAHVLRPKALAADLLHEVTLELGLELEAFVLFASSAGMWGSGGQAAYAAANAHLDALAERRRALGLAATAVAWGPWAEAGMAASEDIDEHLRRRGVIGIAPATAIAALQQALDLDESTVGVADVDWSLFAPTFTAMRHSPLIAELPAVKAALEEDEPSAAADSAAASALLDKLGRASAADQQHLLVELVRAQAAAVLGHRTAEAVQEARPFKDLGFDSLTAVELRNRIATETGLRLPATLLFDHPTPGALAQHLRSHLVVDEAGTDAAVLADLDRLDAALTRLAPDEAARHRIAGRLQVLVSKWGATAQTEEEGAHDDLASASAEEIFALIHDELGKS</sequence>
<dbReference type="GO" id="GO:0006633">
    <property type="term" value="P:fatty acid biosynthetic process"/>
    <property type="evidence" value="ECO:0007669"/>
    <property type="project" value="InterPro"/>
</dbReference>
<evidence type="ECO:0000259" key="9">
    <source>
        <dbReference type="PROSITE" id="PS52004"/>
    </source>
</evidence>
<dbReference type="SUPFAM" id="SSF52151">
    <property type="entry name" value="FabD/lysophospholipase-like"/>
    <property type="match status" value="2"/>
</dbReference>
<dbReference type="Pfam" id="PF00550">
    <property type="entry name" value="PP-binding"/>
    <property type="match status" value="2"/>
</dbReference>
<dbReference type="GO" id="GO:0004315">
    <property type="term" value="F:3-oxoacyl-[acyl-carrier-protein] synthase activity"/>
    <property type="evidence" value="ECO:0007669"/>
    <property type="project" value="InterPro"/>
</dbReference>
<dbReference type="InterPro" id="IPR041618">
    <property type="entry name" value="PKS_DE"/>
</dbReference>
<dbReference type="EMBL" id="HE586118">
    <property type="protein sequence ID" value="CCD31892.1"/>
    <property type="molecule type" value="Genomic_DNA"/>
</dbReference>
<accession>H1ZZT5</accession>
<dbReference type="InterPro" id="IPR036291">
    <property type="entry name" value="NAD(P)-bd_dom_sf"/>
</dbReference>
<dbReference type="InterPro" id="IPR014043">
    <property type="entry name" value="Acyl_transferase_dom"/>
</dbReference>
<evidence type="ECO:0000259" key="8">
    <source>
        <dbReference type="PROSITE" id="PS50075"/>
    </source>
</evidence>
<dbReference type="PROSITE" id="PS52004">
    <property type="entry name" value="KS3_2"/>
    <property type="match status" value="2"/>
</dbReference>
<evidence type="ECO:0000256" key="6">
    <source>
        <dbReference type="ARBA" id="ARBA00023268"/>
    </source>
</evidence>
<reference evidence="10" key="2">
    <citation type="submission" date="2011-08" db="EMBL/GenBank/DDBJ databases">
        <authorList>
            <person name="Samborskyy M."/>
        </authorList>
    </citation>
    <scope>NUCLEOTIDE SEQUENCE</scope>
    <source>
        <strain evidence="10">DSM 41398</strain>
    </source>
</reference>
<dbReference type="GO" id="GO:0004312">
    <property type="term" value="F:fatty acid synthase activity"/>
    <property type="evidence" value="ECO:0007669"/>
    <property type="project" value="TreeGrafter"/>
</dbReference>
<dbReference type="GO" id="GO:0033068">
    <property type="term" value="P:macrolide biosynthetic process"/>
    <property type="evidence" value="ECO:0007669"/>
    <property type="project" value="UniProtKB-ARBA"/>
</dbReference>
<dbReference type="PROSITE" id="PS00012">
    <property type="entry name" value="PHOSPHOPANTETHEINE"/>
    <property type="match status" value="2"/>
</dbReference>
<feature type="domain" description="Ketosynthase family 3 (KS3)" evidence="9">
    <location>
        <begin position="36"/>
        <end position="463"/>
    </location>
</feature>
<dbReference type="NCBIfam" id="NF045894">
    <property type="entry name" value="PKS_plus_SDR"/>
    <property type="match status" value="1"/>
</dbReference>
<dbReference type="Pfam" id="PF08659">
    <property type="entry name" value="KR"/>
    <property type="match status" value="1"/>
</dbReference>
<dbReference type="SUPFAM" id="SSF101173">
    <property type="entry name" value="Docking domain B of the erythromycin polyketide synthase (DEBS)"/>
    <property type="match status" value="1"/>
</dbReference>
<feature type="domain" description="Ketosynthase family 3 (KS3)" evidence="9">
    <location>
        <begin position="1096"/>
        <end position="1522"/>
    </location>
</feature>
<dbReference type="SMART" id="SM00822">
    <property type="entry name" value="PKS_KR"/>
    <property type="match status" value="1"/>
</dbReference>
<dbReference type="PROSITE" id="PS00606">
    <property type="entry name" value="KS3_1"/>
    <property type="match status" value="2"/>
</dbReference>
<dbReference type="SMART" id="SM01294">
    <property type="entry name" value="PKS_PP_betabranch"/>
    <property type="match status" value="1"/>
</dbReference>
<dbReference type="CDD" id="cd00833">
    <property type="entry name" value="PKS"/>
    <property type="match status" value="2"/>
</dbReference>
<dbReference type="InterPro" id="IPR015083">
    <property type="entry name" value="NorB/c/GfsB-D-like_docking"/>
</dbReference>
<keyword evidence="2" id="KW-0596">Phosphopantetheine</keyword>
<dbReference type="Pfam" id="PF18369">
    <property type="entry name" value="PKS_DE"/>
    <property type="match status" value="2"/>
</dbReference>
<feature type="domain" description="Carrier" evidence="8">
    <location>
        <begin position="2537"/>
        <end position="2612"/>
    </location>
</feature>
<dbReference type="SUPFAM" id="SSF55048">
    <property type="entry name" value="Probable ACP-binding domain of malonyl-CoA ACP transacylase"/>
    <property type="match status" value="2"/>
</dbReference>
<reference evidence="10" key="1">
    <citation type="journal article" date="2011" name="ChemBioChem">
        <title>A Late-Stage Intermediate in Salinomycin Biosynthesis Is Revealed by Specific Mutation in the Biosynthetic Gene Cluster.</title>
        <authorList>
            <person name="Yurkovich M.E."/>
            <person name="Tyrakis P.A."/>
            <person name="Hong H."/>
            <person name="Sun Y."/>
            <person name="Samborskyy M.V."/>
            <person name="Kamiya K."/>
            <person name="Leadlay P.F."/>
        </authorList>
    </citation>
    <scope>NUCLEOTIDE SEQUENCE</scope>
    <source>
        <strain evidence="10">DSM 41398</strain>
    </source>
</reference>
<dbReference type="InterPro" id="IPR016039">
    <property type="entry name" value="Thiolase-like"/>
</dbReference>
<evidence type="ECO:0000256" key="7">
    <source>
        <dbReference type="ARBA" id="ARBA00023315"/>
    </source>
</evidence>
<comment type="cofactor">
    <cofactor evidence="1">
        <name>pantetheine 4'-phosphate</name>
        <dbReference type="ChEBI" id="CHEBI:47942"/>
    </cofactor>
</comment>
<dbReference type="SUPFAM" id="SSF51735">
    <property type="entry name" value="NAD(P)-binding Rossmann-fold domains"/>
    <property type="match status" value="2"/>
</dbReference>
<dbReference type="Pfam" id="PF00109">
    <property type="entry name" value="ketoacyl-synt"/>
    <property type="match status" value="2"/>
</dbReference>
<protein>
    <submittedName>
        <fullName evidence="10">Type I modular polyketide synthase</fullName>
    </submittedName>
</protein>
<evidence type="ECO:0000256" key="1">
    <source>
        <dbReference type="ARBA" id="ARBA00001957"/>
    </source>
</evidence>
<dbReference type="InterPro" id="IPR018201">
    <property type="entry name" value="Ketoacyl_synth_AS"/>
</dbReference>
<dbReference type="Gene3D" id="3.40.47.10">
    <property type="match status" value="2"/>
</dbReference>
<dbReference type="PANTHER" id="PTHR43775">
    <property type="entry name" value="FATTY ACID SYNTHASE"/>
    <property type="match status" value="1"/>
</dbReference>
<dbReference type="InterPro" id="IPR032821">
    <property type="entry name" value="PKS_assoc"/>
</dbReference>
<dbReference type="InterPro" id="IPR009081">
    <property type="entry name" value="PP-bd_ACP"/>
</dbReference>
<dbReference type="FunFam" id="1.10.1200.10:FF:000007">
    <property type="entry name" value="Probable polyketide synthase pks17"/>
    <property type="match status" value="2"/>
</dbReference>
<dbReference type="SMART" id="SM00825">
    <property type="entry name" value="PKS_KS"/>
    <property type="match status" value="2"/>
</dbReference>
<dbReference type="SMART" id="SM00827">
    <property type="entry name" value="PKS_AT"/>
    <property type="match status" value="2"/>
</dbReference>
<dbReference type="InterPro" id="IPR036299">
    <property type="entry name" value="Polyketide_synth_docking_sf"/>
</dbReference>
<dbReference type="InterPro" id="IPR057326">
    <property type="entry name" value="KR_dom"/>
</dbReference>
<dbReference type="SUPFAM" id="SSF53901">
    <property type="entry name" value="Thiolase-like"/>
    <property type="match status" value="2"/>
</dbReference>
<name>H1ZZT5_9ACTN</name>
<dbReference type="InterPro" id="IPR013968">
    <property type="entry name" value="PKS_KR"/>
</dbReference>
<dbReference type="FunFam" id="3.40.366.10:FF:000002">
    <property type="entry name" value="Probable polyketide synthase 2"/>
    <property type="match status" value="2"/>
</dbReference>
<keyword evidence="4" id="KW-0808">Transferase</keyword>
<evidence type="ECO:0000313" key="10">
    <source>
        <dbReference type="EMBL" id="CCD31892.1"/>
    </source>
</evidence>
<gene>
    <name evidence="10" type="primary">salAIII</name>
</gene>
<dbReference type="Gene3D" id="3.30.70.3290">
    <property type="match status" value="2"/>
</dbReference>
<keyword evidence="7" id="KW-0012">Acyltransferase</keyword>
<dbReference type="PANTHER" id="PTHR43775:SF51">
    <property type="entry name" value="INACTIVE PHENOLPHTHIOCEROL SYNTHESIS POLYKETIDE SYNTHASE TYPE I PKS1-RELATED"/>
    <property type="match status" value="1"/>
</dbReference>
<dbReference type="Gene3D" id="1.10.1200.10">
    <property type="entry name" value="ACP-like"/>
    <property type="match status" value="2"/>
</dbReference>
<keyword evidence="6" id="KW-0511">Multifunctional enzyme</keyword>
<evidence type="ECO:0000256" key="2">
    <source>
        <dbReference type="ARBA" id="ARBA00022450"/>
    </source>
</evidence>
<feature type="domain" description="Carrier" evidence="8">
    <location>
        <begin position="1004"/>
        <end position="1079"/>
    </location>
</feature>
<dbReference type="PROSITE" id="PS50075">
    <property type="entry name" value="CARRIER"/>
    <property type="match status" value="2"/>
</dbReference>
<dbReference type="Pfam" id="PF02801">
    <property type="entry name" value="Ketoacyl-synt_C"/>
    <property type="match status" value="2"/>
</dbReference>
<dbReference type="Pfam" id="PF00698">
    <property type="entry name" value="Acyl_transf_1"/>
    <property type="match status" value="2"/>
</dbReference>
<dbReference type="SUPFAM" id="SSF47336">
    <property type="entry name" value="ACP-like"/>
    <property type="match status" value="2"/>
</dbReference>
<dbReference type="InterPro" id="IPR001227">
    <property type="entry name" value="Ac_transferase_dom_sf"/>
</dbReference>
<dbReference type="InterPro" id="IPR014031">
    <property type="entry name" value="Ketoacyl_synth_C"/>
</dbReference>
<dbReference type="Pfam" id="PF16197">
    <property type="entry name" value="KAsynt_C_assoc"/>
    <property type="match status" value="2"/>
</dbReference>
<dbReference type="InterPro" id="IPR016035">
    <property type="entry name" value="Acyl_Trfase/lysoPLipase"/>
</dbReference>
<dbReference type="GO" id="GO:0031177">
    <property type="term" value="F:phosphopantetheine binding"/>
    <property type="evidence" value="ECO:0007669"/>
    <property type="project" value="InterPro"/>
</dbReference>
<proteinExistence type="predicted"/>
<dbReference type="InterPro" id="IPR016036">
    <property type="entry name" value="Malonyl_transacylase_ACP-bd"/>
</dbReference>
<dbReference type="Gene3D" id="3.40.50.720">
    <property type="entry name" value="NAD(P)-binding Rossmann-like Domain"/>
    <property type="match status" value="1"/>
</dbReference>
<dbReference type="SMART" id="SM00823">
    <property type="entry name" value="PKS_PP"/>
    <property type="match status" value="2"/>
</dbReference>
<dbReference type="FunFam" id="3.40.47.10:FF:000019">
    <property type="entry name" value="Polyketide synthase type I"/>
    <property type="match status" value="2"/>
</dbReference>
<dbReference type="InterPro" id="IPR020806">
    <property type="entry name" value="PKS_PP-bd"/>
</dbReference>
<evidence type="ECO:0000256" key="3">
    <source>
        <dbReference type="ARBA" id="ARBA00022553"/>
    </source>
</evidence>
<dbReference type="Pfam" id="PF08990">
    <property type="entry name" value="Docking"/>
    <property type="match status" value="1"/>
</dbReference>
<keyword evidence="5" id="KW-0045">Antibiotic biosynthesis</keyword>
<dbReference type="Gene3D" id="3.40.366.10">
    <property type="entry name" value="Malonyl-Coenzyme A Acyl Carrier Protein, domain 2"/>
    <property type="match status" value="2"/>
</dbReference>
<dbReference type="InterPro" id="IPR036736">
    <property type="entry name" value="ACP-like_sf"/>
</dbReference>
<evidence type="ECO:0000256" key="5">
    <source>
        <dbReference type="ARBA" id="ARBA00023194"/>
    </source>
</evidence>
<dbReference type="Gene3D" id="6.10.140.1830">
    <property type="match status" value="2"/>
</dbReference>
<evidence type="ECO:0000256" key="4">
    <source>
        <dbReference type="ARBA" id="ARBA00022679"/>
    </source>
</evidence>
<dbReference type="InterPro" id="IPR020841">
    <property type="entry name" value="PKS_Beta-ketoAc_synthase_dom"/>
</dbReference>
<organism evidence="10">
    <name type="scientific">Streptomyces albus subsp. albus</name>
    <dbReference type="NCBI Taxonomy" id="67257"/>
    <lineage>
        <taxon>Bacteria</taxon>
        <taxon>Bacillati</taxon>
        <taxon>Actinomycetota</taxon>
        <taxon>Actinomycetes</taxon>
        <taxon>Kitasatosporales</taxon>
        <taxon>Streptomycetaceae</taxon>
        <taxon>Streptomyces</taxon>
    </lineage>
</organism>
<dbReference type="InterPro" id="IPR050091">
    <property type="entry name" value="PKS_NRPS_Biosynth_Enz"/>
</dbReference>